<organism evidence="4 5">
    <name type="scientific">Paludibacterium paludis</name>
    <dbReference type="NCBI Taxonomy" id="1225769"/>
    <lineage>
        <taxon>Bacteria</taxon>
        <taxon>Pseudomonadati</taxon>
        <taxon>Pseudomonadota</taxon>
        <taxon>Betaproteobacteria</taxon>
        <taxon>Neisseriales</taxon>
        <taxon>Chromobacteriaceae</taxon>
        <taxon>Paludibacterium</taxon>
    </lineage>
</organism>
<dbReference type="SUPFAM" id="SSF52172">
    <property type="entry name" value="CheY-like"/>
    <property type="match status" value="1"/>
</dbReference>
<dbReference type="EMBL" id="BMYX01000007">
    <property type="protein sequence ID" value="GGY13991.1"/>
    <property type="molecule type" value="Genomic_DNA"/>
</dbReference>
<dbReference type="Pfam" id="PF00072">
    <property type="entry name" value="Response_reg"/>
    <property type="match status" value="1"/>
</dbReference>
<dbReference type="InterPro" id="IPR011006">
    <property type="entry name" value="CheY-like_superfamily"/>
</dbReference>
<reference evidence="4" key="2">
    <citation type="submission" date="2020-09" db="EMBL/GenBank/DDBJ databases">
        <authorList>
            <person name="Sun Q."/>
            <person name="Kim S."/>
        </authorList>
    </citation>
    <scope>NUCLEOTIDE SEQUENCE</scope>
    <source>
        <strain evidence="4">KCTC 32182</strain>
    </source>
</reference>
<dbReference type="InterPro" id="IPR052020">
    <property type="entry name" value="Cyclic_di-GMP/3'3'-cGAMP_PDE"/>
</dbReference>
<keyword evidence="5" id="KW-1185">Reference proteome</keyword>
<dbReference type="CDD" id="cd00077">
    <property type="entry name" value="HDc"/>
    <property type="match status" value="1"/>
</dbReference>
<dbReference type="GO" id="GO:0000160">
    <property type="term" value="P:phosphorelay signal transduction system"/>
    <property type="evidence" value="ECO:0007669"/>
    <property type="project" value="InterPro"/>
</dbReference>
<evidence type="ECO:0000259" key="2">
    <source>
        <dbReference type="PROSITE" id="PS50110"/>
    </source>
</evidence>
<dbReference type="PANTHER" id="PTHR45228">
    <property type="entry name" value="CYCLIC DI-GMP PHOSPHODIESTERASE TM_0186-RELATED"/>
    <property type="match status" value="1"/>
</dbReference>
<dbReference type="Gene3D" id="1.10.3210.10">
    <property type="entry name" value="Hypothetical protein af1432"/>
    <property type="match status" value="1"/>
</dbReference>
<keyword evidence="1" id="KW-0597">Phosphoprotein</keyword>
<evidence type="ECO:0000259" key="3">
    <source>
        <dbReference type="PROSITE" id="PS51832"/>
    </source>
</evidence>
<sequence>MLKKILAVDDEPNNLQLLRQILKGSYQLVFATNARKGLEAARQHRPDLILLDISMPDMDGYQLCRELKALPETQAIPVIFVTAMESVDDEALGFDVGAVDYIQKPVSAPIVLRRIQTHLMLVKAREVENRQREAIFMLGEAGHYNDTDTGAHIWRMAAYARALALAAGWSAERADMLELAAPMHDTGKIGIPDDILKFPGRLSPEQWDVMKRHTDIGYEILRKSDTPLFVMAAEVALRHHERWDGSGYPDALAGDAIPESARIVAIADVFDALTTRRPYKEPWSMEAAVAEIAGSAGSHFAPDYVGTFVSILPEIRRIRDTWQG</sequence>
<dbReference type="SUPFAM" id="SSF109604">
    <property type="entry name" value="HD-domain/PDEase-like"/>
    <property type="match status" value="1"/>
</dbReference>
<dbReference type="PROSITE" id="PS50110">
    <property type="entry name" value="RESPONSE_REGULATORY"/>
    <property type="match status" value="1"/>
</dbReference>
<proteinExistence type="predicted"/>
<name>A0A918P389_9NEIS</name>
<dbReference type="GO" id="GO:0008081">
    <property type="term" value="F:phosphoric diester hydrolase activity"/>
    <property type="evidence" value="ECO:0007669"/>
    <property type="project" value="UniProtKB-ARBA"/>
</dbReference>
<dbReference type="SMART" id="SM00448">
    <property type="entry name" value="REC"/>
    <property type="match status" value="1"/>
</dbReference>
<feature type="domain" description="Response regulatory" evidence="2">
    <location>
        <begin position="4"/>
        <end position="119"/>
    </location>
</feature>
<dbReference type="InterPro" id="IPR003607">
    <property type="entry name" value="HD/PDEase_dom"/>
</dbReference>
<dbReference type="Gene3D" id="3.40.50.2300">
    <property type="match status" value="1"/>
</dbReference>
<dbReference type="InterPro" id="IPR001789">
    <property type="entry name" value="Sig_transdc_resp-reg_receiver"/>
</dbReference>
<dbReference type="AlphaFoldDB" id="A0A918P389"/>
<reference evidence="4" key="1">
    <citation type="journal article" date="2014" name="Int. J. Syst. Evol. Microbiol.">
        <title>Complete genome sequence of Corynebacterium casei LMG S-19264T (=DSM 44701T), isolated from a smear-ripened cheese.</title>
        <authorList>
            <consortium name="US DOE Joint Genome Institute (JGI-PGF)"/>
            <person name="Walter F."/>
            <person name="Albersmeier A."/>
            <person name="Kalinowski J."/>
            <person name="Ruckert C."/>
        </authorList>
    </citation>
    <scope>NUCLEOTIDE SEQUENCE</scope>
    <source>
        <strain evidence="4">KCTC 32182</strain>
    </source>
</reference>
<accession>A0A918P389</accession>
<dbReference type="Proteomes" id="UP000645257">
    <property type="component" value="Unassembled WGS sequence"/>
</dbReference>
<feature type="domain" description="HD-GYP" evidence="3">
    <location>
        <begin position="127"/>
        <end position="324"/>
    </location>
</feature>
<dbReference type="Pfam" id="PF13487">
    <property type="entry name" value="HD_5"/>
    <property type="match status" value="1"/>
</dbReference>
<feature type="modified residue" description="4-aspartylphosphate" evidence="1">
    <location>
        <position position="52"/>
    </location>
</feature>
<evidence type="ECO:0000313" key="5">
    <source>
        <dbReference type="Proteomes" id="UP000645257"/>
    </source>
</evidence>
<comment type="caution">
    <text evidence="4">The sequence shown here is derived from an EMBL/GenBank/DDBJ whole genome shotgun (WGS) entry which is preliminary data.</text>
</comment>
<evidence type="ECO:0000313" key="4">
    <source>
        <dbReference type="EMBL" id="GGY13991.1"/>
    </source>
</evidence>
<dbReference type="PANTHER" id="PTHR45228:SF5">
    <property type="entry name" value="CYCLIC DI-GMP PHOSPHODIESTERASE VC_1348-RELATED"/>
    <property type="match status" value="1"/>
</dbReference>
<dbReference type="InterPro" id="IPR037522">
    <property type="entry name" value="HD_GYP_dom"/>
</dbReference>
<dbReference type="SMART" id="SM00471">
    <property type="entry name" value="HDc"/>
    <property type="match status" value="1"/>
</dbReference>
<dbReference type="PROSITE" id="PS51832">
    <property type="entry name" value="HD_GYP"/>
    <property type="match status" value="1"/>
</dbReference>
<evidence type="ECO:0000256" key="1">
    <source>
        <dbReference type="PROSITE-ProRule" id="PRU00169"/>
    </source>
</evidence>
<protein>
    <submittedName>
        <fullName evidence="4">Two-component system response regulator</fullName>
    </submittedName>
</protein>
<dbReference type="RefSeq" id="WP_189533203.1">
    <property type="nucleotide sequence ID" value="NZ_BMYX01000007.1"/>
</dbReference>
<gene>
    <name evidence="4" type="ORF">GCM10011289_16670</name>
</gene>